<accession>A0A9Y1BL43</accession>
<dbReference type="FunFam" id="2.70.150.10:FF:000002">
    <property type="entry name" value="Copper-transporting ATPase 1, putative"/>
    <property type="match status" value="1"/>
</dbReference>
<dbReference type="InterPro" id="IPR006121">
    <property type="entry name" value="HMA_dom"/>
</dbReference>
<evidence type="ECO:0000259" key="12">
    <source>
        <dbReference type="PROSITE" id="PS50846"/>
    </source>
</evidence>
<evidence type="ECO:0000256" key="7">
    <source>
        <dbReference type="ARBA" id="ARBA00022840"/>
    </source>
</evidence>
<evidence type="ECO:0000256" key="8">
    <source>
        <dbReference type="ARBA" id="ARBA00022967"/>
    </source>
</evidence>
<dbReference type="FunFam" id="3.30.70.100:FF:000001">
    <property type="entry name" value="ATPase copper transporting beta"/>
    <property type="match status" value="1"/>
</dbReference>
<dbReference type="InterPro" id="IPR036163">
    <property type="entry name" value="HMA_dom_sf"/>
</dbReference>
<dbReference type="NCBIfam" id="TIGR01512">
    <property type="entry name" value="ATPase-IB2_Cd"/>
    <property type="match status" value="1"/>
</dbReference>
<dbReference type="SUPFAM" id="SSF81665">
    <property type="entry name" value="Calcium ATPase, transmembrane domain M"/>
    <property type="match status" value="1"/>
</dbReference>
<dbReference type="InterPro" id="IPR027256">
    <property type="entry name" value="P-typ_ATPase_IB"/>
</dbReference>
<keyword evidence="6" id="KW-0547">Nucleotide-binding</keyword>
<dbReference type="Pfam" id="PF00403">
    <property type="entry name" value="HMA"/>
    <property type="match status" value="1"/>
</dbReference>
<evidence type="ECO:0000256" key="4">
    <source>
        <dbReference type="ARBA" id="ARBA00022692"/>
    </source>
</evidence>
<comment type="similarity">
    <text evidence="2">Belongs to the cation transport ATPase (P-type) (TC 3.A.3) family. Type IB subfamily.</text>
</comment>
<name>A0A9Y1BL43_9ARCH</name>
<dbReference type="AlphaFoldDB" id="A0A9Y1BL43"/>
<keyword evidence="8" id="KW-1278">Translocase</keyword>
<dbReference type="NCBIfam" id="TIGR01511">
    <property type="entry name" value="ATPase-IB1_Cu"/>
    <property type="match status" value="1"/>
</dbReference>
<dbReference type="PROSITE" id="PS01229">
    <property type="entry name" value="COF_2"/>
    <property type="match status" value="1"/>
</dbReference>
<keyword evidence="10 11" id="KW-0472">Membrane</keyword>
<dbReference type="InterPro" id="IPR044492">
    <property type="entry name" value="P_typ_ATPase_HD_dom"/>
</dbReference>
<feature type="transmembrane region" description="Helical" evidence="11">
    <location>
        <begin position="652"/>
        <end position="673"/>
    </location>
</feature>
<dbReference type="GO" id="GO:0005524">
    <property type="term" value="F:ATP binding"/>
    <property type="evidence" value="ECO:0007669"/>
    <property type="project" value="UniProtKB-KW"/>
</dbReference>
<dbReference type="SUPFAM" id="SSF56784">
    <property type="entry name" value="HAD-like"/>
    <property type="match status" value="1"/>
</dbReference>
<dbReference type="Gene3D" id="2.70.150.10">
    <property type="entry name" value="Calcium-transporting ATPase, cytoplasmic transduction domain A"/>
    <property type="match status" value="1"/>
</dbReference>
<dbReference type="GO" id="GO:0019829">
    <property type="term" value="F:ATPase-coupled monoatomic cation transmembrane transporter activity"/>
    <property type="evidence" value="ECO:0007669"/>
    <property type="project" value="InterPro"/>
</dbReference>
<feature type="transmembrane region" description="Helical" evidence="11">
    <location>
        <begin position="679"/>
        <end position="702"/>
    </location>
</feature>
<feature type="domain" description="HMA" evidence="12">
    <location>
        <begin position="2"/>
        <end position="68"/>
    </location>
</feature>
<evidence type="ECO:0000256" key="6">
    <source>
        <dbReference type="ARBA" id="ARBA00022741"/>
    </source>
</evidence>
<dbReference type="InterPro" id="IPR051014">
    <property type="entry name" value="Cation_Transport_ATPase_IB"/>
</dbReference>
<dbReference type="CDD" id="cd00371">
    <property type="entry name" value="HMA"/>
    <property type="match status" value="1"/>
</dbReference>
<protein>
    <submittedName>
        <fullName evidence="13">Cadmium-translocating P-type ATPase</fullName>
    </submittedName>
</protein>
<keyword evidence="3" id="KW-0813">Transport</keyword>
<feature type="transmembrane region" description="Helical" evidence="11">
    <location>
        <begin position="112"/>
        <end position="130"/>
    </location>
</feature>
<dbReference type="GO" id="GO:0016887">
    <property type="term" value="F:ATP hydrolysis activity"/>
    <property type="evidence" value="ECO:0007669"/>
    <property type="project" value="InterPro"/>
</dbReference>
<dbReference type="SFLD" id="SFLDF00027">
    <property type="entry name" value="p-type_atpase"/>
    <property type="match status" value="1"/>
</dbReference>
<dbReference type="PRINTS" id="PR00119">
    <property type="entry name" value="CATATPASE"/>
</dbReference>
<keyword evidence="9 11" id="KW-1133">Transmembrane helix</keyword>
<dbReference type="NCBIfam" id="TIGR01494">
    <property type="entry name" value="ATPase_P-type"/>
    <property type="match status" value="1"/>
</dbReference>
<keyword evidence="5" id="KW-0479">Metal-binding</keyword>
<dbReference type="NCBIfam" id="TIGR01525">
    <property type="entry name" value="ATPase-IB_hvy"/>
    <property type="match status" value="1"/>
</dbReference>
<dbReference type="InterPro" id="IPR036412">
    <property type="entry name" value="HAD-like_sf"/>
</dbReference>
<dbReference type="Pfam" id="PF00702">
    <property type="entry name" value="Hydrolase"/>
    <property type="match status" value="1"/>
</dbReference>
<dbReference type="PRINTS" id="PR00941">
    <property type="entry name" value="CDATPASE"/>
</dbReference>
<evidence type="ECO:0000256" key="9">
    <source>
        <dbReference type="ARBA" id="ARBA00022989"/>
    </source>
</evidence>
<dbReference type="SFLD" id="SFLDS00003">
    <property type="entry name" value="Haloacid_Dehalogenase"/>
    <property type="match status" value="1"/>
</dbReference>
<keyword evidence="7" id="KW-0067">ATP-binding</keyword>
<dbReference type="Gene3D" id="3.40.50.1000">
    <property type="entry name" value="HAD superfamily/HAD-like"/>
    <property type="match status" value="1"/>
</dbReference>
<comment type="subcellular location">
    <subcellularLocation>
        <location evidence="1">Membrane</location>
        <topology evidence="1">Multi-pass membrane protein</topology>
    </subcellularLocation>
</comment>
<feature type="transmembrane region" description="Helical" evidence="11">
    <location>
        <begin position="311"/>
        <end position="333"/>
    </location>
</feature>
<feature type="transmembrane region" description="Helical" evidence="11">
    <location>
        <begin position="85"/>
        <end position="106"/>
    </location>
</feature>
<dbReference type="InterPro" id="IPR018303">
    <property type="entry name" value="ATPase_P-typ_P_site"/>
</dbReference>
<evidence type="ECO:0000256" key="2">
    <source>
        <dbReference type="ARBA" id="ARBA00006024"/>
    </source>
</evidence>
<evidence type="ECO:0000256" key="10">
    <source>
        <dbReference type="ARBA" id="ARBA00023136"/>
    </source>
</evidence>
<dbReference type="GO" id="GO:0016020">
    <property type="term" value="C:membrane"/>
    <property type="evidence" value="ECO:0007669"/>
    <property type="project" value="UniProtKB-SubCell"/>
</dbReference>
<gene>
    <name evidence="13" type="primary">cadA</name>
    <name evidence="13" type="ORF">K9W45_13580</name>
</gene>
<dbReference type="PROSITE" id="PS00154">
    <property type="entry name" value="ATPASE_E1_E2"/>
    <property type="match status" value="1"/>
</dbReference>
<dbReference type="InterPro" id="IPR023214">
    <property type="entry name" value="HAD_sf"/>
</dbReference>
<evidence type="ECO:0000256" key="5">
    <source>
        <dbReference type="ARBA" id="ARBA00022723"/>
    </source>
</evidence>
<dbReference type="InterPro" id="IPR059000">
    <property type="entry name" value="ATPase_P-type_domA"/>
</dbReference>
<dbReference type="PANTHER" id="PTHR48085:SF5">
    <property type="entry name" value="CADMIUM_ZINC-TRANSPORTING ATPASE HMA4-RELATED"/>
    <property type="match status" value="1"/>
</dbReference>
<proteinExistence type="inferred from homology"/>
<dbReference type="PROSITE" id="PS50846">
    <property type="entry name" value="HMA_2"/>
    <property type="match status" value="1"/>
</dbReference>
<dbReference type="Pfam" id="PF00122">
    <property type="entry name" value="E1-E2_ATPase"/>
    <property type="match status" value="1"/>
</dbReference>
<dbReference type="InterPro" id="IPR001757">
    <property type="entry name" value="P_typ_ATPase"/>
</dbReference>
<dbReference type="Gene3D" id="3.30.70.100">
    <property type="match status" value="1"/>
</dbReference>
<evidence type="ECO:0000256" key="1">
    <source>
        <dbReference type="ARBA" id="ARBA00004141"/>
    </source>
</evidence>
<dbReference type="EMBL" id="CP084166">
    <property type="protein sequence ID" value="UJG40852.1"/>
    <property type="molecule type" value="Genomic_DNA"/>
</dbReference>
<feature type="transmembrane region" description="Helical" evidence="11">
    <location>
        <begin position="353"/>
        <end position="377"/>
    </location>
</feature>
<dbReference type="InterPro" id="IPR008250">
    <property type="entry name" value="ATPase_P-typ_transduc_dom_A_sf"/>
</dbReference>
<dbReference type="InterPro" id="IPR023299">
    <property type="entry name" value="ATPase_P-typ_cyto_dom_N"/>
</dbReference>
<dbReference type="Gene3D" id="3.40.1110.10">
    <property type="entry name" value="Calcium-transporting ATPase, cytoplasmic domain N"/>
    <property type="match status" value="1"/>
</dbReference>
<sequence length="712" mass="77595">MVKIEGRVKGMDCASCVAKITKNLEALEGVSKVNLNLVSTKLEIEADENLVTEKDIIKVVKNLGYSFKKELEFTSFFNPLENKELAFTATGLIFLVVGLLLEFFNVPHPHPFFLAVSILVGGIPVFVNGYKSLKAKTIDIDLLMVIAIIGASVIGEWEEAAEIVILFSIAELLEGYSMDKARGAIKELMDLTPPTAIKLIEGKKHEVVPVDELVVGDRISIKPGATIPIDGKIEWGSSLVDQSAITGESKPVKKEVGDNVYGGSINLHGYLVVRVVSMPNESTIARIIHMIEEAENNKAKAEQFVQKFAKYYTPIMVSIAVLVTVIPLIVFLIQTGSFVGMLPILKLWFYRSLVILVVSCPCALVLSTPVTVVTAITRATKKGVLIKGGRYLEALSSINTIAIDKTGTLTLGKIKVYKVELYNGYTEEKVLEIVSGLESHSEHLIAKAITEYANEKNVESLSFDEVEIIPGKGIKGKKDGITYSIGNDALVNEISGNSAYLACDETESVVSYVLEDKKIIAHIHMSDELRPETKSVIQEIKELGIKNIIMLTGDNERVASSIAKELSIDYDAELLPEDKVKAVKELREKYGNVAMIGDGINDAPALALADVSISMGSAGTAVAIETSDIVLSSDNLKNLPYLIKLSKKTKKIIQINITFALTIKLLFFILVFFGIAILWLAVLLGDVGASLIVIGLAMTVGLEKKLKRKKNK</sequence>
<evidence type="ECO:0000313" key="13">
    <source>
        <dbReference type="EMBL" id="UJG40852.1"/>
    </source>
</evidence>
<evidence type="ECO:0000256" key="3">
    <source>
        <dbReference type="ARBA" id="ARBA00022448"/>
    </source>
</evidence>
<dbReference type="SFLD" id="SFLDG00002">
    <property type="entry name" value="C1.7:_P-type_atpase_like"/>
    <property type="match status" value="1"/>
</dbReference>
<dbReference type="InterPro" id="IPR023298">
    <property type="entry name" value="ATPase_P-typ_TM_dom_sf"/>
</dbReference>
<dbReference type="GO" id="GO:0046872">
    <property type="term" value="F:metal ion binding"/>
    <property type="evidence" value="ECO:0007669"/>
    <property type="project" value="UniProtKB-KW"/>
</dbReference>
<dbReference type="SUPFAM" id="SSF55008">
    <property type="entry name" value="HMA, heavy metal-associated domain"/>
    <property type="match status" value="1"/>
</dbReference>
<evidence type="ECO:0000256" key="11">
    <source>
        <dbReference type="SAM" id="Phobius"/>
    </source>
</evidence>
<dbReference type="PANTHER" id="PTHR48085">
    <property type="entry name" value="CADMIUM/ZINC-TRANSPORTING ATPASE HMA2-RELATED"/>
    <property type="match status" value="1"/>
</dbReference>
<organism evidence="13">
    <name type="scientific">Candidatus Heimdallarchaeum aukensis</name>
    <dbReference type="NCBI Taxonomy" id="2876573"/>
    <lineage>
        <taxon>Archaea</taxon>
        <taxon>Promethearchaeati</taxon>
        <taxon>Candidatus Heimdallarchaeota</taxon>
        <taxon>Candidatus Heimdallarchaeia (ex Rinke et al. 2021) (nom. nud.)</taxon>
        <taxon>Candidatus Heimdallarchaeales</taxon>
        <taxon>Candidatus Heimdallarchaeaceae</taxon>
        <taxon>Candidatus Heimdallarchaeum</taxon>
    </lineage>
</organism>
<dbReference type="Proteomes" id="UP001201020">
    <property type="component" value="Chromosome"/>
</dbReference>
<reference evidence="13" key="1">
    <citation type="journal article" date="2022" name="Nat. Microbiol.">
        <title>Unique mobile elements and scalable gene flow at the prokaryote-eukaryote boundary revealed by circularized Asgard archaea genomes.</title>
        <authorList>
            <person name="Wu F."/>
            <person name="Speth D.R."/>
            <person name="Philosof A."/>
            <person name="Cremiere A."/>
            <person name="Narayanan A."/>
            <person name="Barco R.A."/>
            <person name="Connon S.A."/>
            <person name="Amend J.P."/>
            <person name="Antoshechkin I.A."/>
            <person name="Orphan V.J."/>
        </authorList>
    </citation>
    <scope>NUCLEOTIDE SEQUENCE</scope>
    <source>
        <strain evidence="13">PM71</strain>
    </source>
</reference>
<dbReference type="SUPFAM" id="SSF81653">
    <property type="entry name" value="Calcium ATPase, transduction domain A"/>
    <property type="match status" value="1"/>
</dbReference>
<keyword evidence="4 11" id="KW-0812">Transmembrane</keyword>